<evidence type="ECO:0000256" key="4">
    <source>
        <dbReference type="SAM" id="Coils"/>
    </source>
</evidence>
<feature type="region of interest" description="Disordered" evidence="5">
    <location>
        <begin position="285"/>
        <end position="351"/>
    </location>
</feature>
<dbReference type="InterPro" id="IPR002110">
    <property type="entry name" value="Ankyrin_rpt"/>
</dbReference>
<feature type="compositionally biased region" description="Pro residues" evidence="5">
    <location>
        <begin position="317"/>
        <end position="327"/>
    </location>
</feature>
<keyword evidence="1" id="KW-0677">Repeat</keyword>
<dbReference type="InterPro" id="IPR036770">
    <property type="entry name" value="Ankyrin_rpt-contain_sf"/>
</dbReference>
<organism evidence="6 7">
    <name type="scientific">Monoraphidium neglectum</name>
    <dbReference type="NCBI Taxonomy" id="145388"/>
    <lineage>
        <taxon>Eukaryota</taxon>
        <taxon>Viridiplantae</taxon>
        <taxon>Chlorophyta</taxon>
        <taxon>core chlorophytes</taxon>
        <taxon>Chlorophyceae</taxon>
        <taxon>CS clade</taxon>
        <taxon>Sphaeropleales</taxon>
        <taxon>Selenastraceae</taxon>
        <taxon>Monoraphidium</taxon>
    </lineage>
</organism>
<dbReference type="Proteomes" id="UP000054498">
    <property type="component" value="Unassembled WGS sequence"/>
</dbReference>
<dbReference type="KEGG" id="mng:MNEG_11874"/>
<dbReference type="SMART" id="SM00248">
    <property type="entry name" value="ANK"/>
    <property type="match status" value="3"/>
</dbReference>
<gene>
    <name evidence="6" type="ORF">MNEG_11874</name>
</gene>
<feature type="compositionally biased region" description="Low complexity" evidence="5">
    <location>
        <begin position="577"/>
        <end position="587"/>
    </location>
</feature>
<feature type="compositionally biased region" description="Gly residues" evidence="5">
    <location>
        <begin position="185"/>
        <end position="201"/>
    </location>
</feature>
<keyword evidence="4" id="KW-0175">Coiled coil</keyword>
<evidence type="ECO:0000256" key="1">
    <source>
        <dbReference type="ARBA" id="ARBA00022737"/>
    </source>
</evidence>
<feature type="repeat" description="ANK" evidence="3">
    <location>
        <begin position="72"/>
        <end position="104"/>
    </location>
</feature>
<accession>A0A0D2KJR8</accession>
<sequence>MCAYTVAKACPETCVARNARGQRPLDVAAACGRGEVLNAMLLACAGDAGGAAVDAMLELLTAGAVPDTWAPSGSSALMLAACADGVGALRVLLEGGASVELQDALGRSALMFAAGSSATGAIAALLDAGAAIGARDRRGRTALEYAPKGSAAEKLLRERLAALEVVAAARQAELLELLSDGRGGAASGGCSGGGSGGGGGACAEAGEAGAAGRKKKKRGKKAGEAAAPAVVAVQEAAPAAEGERHLQQKEQQEQQQQQQEEDEQQEKEFSAVAEPVAAVTSAGLHVKATPSPRPARSHGKPPGPDSAAAADEAAAPRTPPPTAPQAAPPASAGGAAAAPTGALPTWQPPAAPAAASELEVLRAENAALRQQLSRLGSSHQRELASVLSDAAAHEAGAVHDAAAAAAAAAVAAERGRWLVRLQALGAPAAALLQLAVGDTCGSSGGSGGDRSLWEQLVRAAASAATSSVLPSGFDVPPLPRRTSSSDVLGSSWPPCSLPLLPQHYLSSRLPATPGTATPSGTAGTPTAAALSEGASVLQHLRDEYQNGGSCFVAAARHSLLAGDDGTPGAAVGGAGPAAGRAAAARPGSVGGSSDGFDGGGAAASALTAWGLDPIVCPAPGAALHLPAIGSGGGGNSGAAARQLLCGAAGGALEGGGRCTRSLSSFLPDDLLA</sequence>
<dbReference type="Gene3D" id="1.25.40.20">
    <property type="entry name" value="Ankyrin repeat-containing domain"/>
    <property type="match status" value="1"/>
</dbReference>
<evidence type="ECO:0000313" key="6">
    <source>
        <dbReference type="EMBL" id="KIY96088.1"/>
    </source>
</evidence>
<feature type="region of interest" description="Disordered" evidence="5">
    <location>
        <begin position="571"/>
        <end position="595"/>
    </location>
</feature>
<feature type="coiled-coil region" evidence="4">
    <location>
        <begin position="351"/>
        <end position="378"/>
    </location>
</feature>
<evidence type="ECO:0000256" key="5">
    <source>
        <dbReference type="SAM" id="MobiDB-lite"/>
    </source>
</evidence>
<dbReference type="PROSITE" id="PS50088">
    <property type="entry name" value="ANK_REPEAT"/>
    <property type="match status" value="2"/>
</dbReference>
<dbReference type="EMBL" id="KK103166">
    <property type="protein sequence ID" value="KIY96088.1"/>
    <property type="molecule type" value="Genomic_DNA"/>
</dbReference>
<keyword evidence="7" id="KW-1185">Reference proteome</keyword>
<feature type="region of interest" description="Disordered" evidence="5">
    <location>
        <begin position="185"/>
        <end position="205"/>
    </location>
</feature>
<dbReference type="PROSITE" id="PS50297">
    <property type="entry name" value="ANK_REP_REGION"/>
    <property type="match status" value="1"/>
</dbReference>
<feature type="repeat" description="ANK" evidence="3">
    <location>
        <begin position="105"/>
        <end position="137"/>
    </location>
</feature>
<evidence type="ECO:0000313" key="7">
    <source>
        <dbReference type="Proteomes" id="UP000054498"/>
    </source>
</evidence>
<name>A0A0D2KJR8_9CHLO</name>
<dbReference type="AlphaFoldDB" id="A0A0D2KJR8"/>
<feature type="compositionally biased region" description="Low complexity" evidence="5">
    <location>
        <begin position="305"/>
        <end position="316"/>
    </location>
</feature>
<reference evidence="6 7" key="1">
    <citation type="journal article" date="2013" name="BMC Genomics">
        <title>Reconstruction of the lipid metabolism for the microalga Monoraphidium neglectum from its genome sequence reveals characteristics suitable for biofuel production.</title>
        <authorList>
            <person name="Bogen C."/>
            <person name="Al-Dilaimi A."/>
            <person name="Albersmeier A."/>
            <person name="Wichmann J."/>
            <person name="Grundmann M."/>
            <person name="Rupp O."/>
            <person name="Lauersen K.J."/>
            <person name="Blifernez-Klassen O."/>
            <person name="Kalinowski J."/>
            <person name="Goesmann A."/>
            <person name="Mussgnug J.H."/>
            <person name="Kruse O."/>
        </authorList>
    </citation>
    <scope>NUCLEOTIDE SEQUENCE [LARGE SCALE GENOMIC DNA]</scope>
    <source>
        <strain evidence="6 7">SAG 48.87</strain>
    </source>
</reference>
<evidence type="ECO:0000256" key="3">
    <source>
        <dbReference type="PROSITE-ProRule" id="PRU00023"/>
    </source>
</evidence>
<feature type="region of interest" description="Disordered" evidence="5">
    <location>
        <begin position="236"/>
        <end position="271"/>
    </location>
</feature>
<dbReference type="PANTHER" id="PTHR24173">
    <property type="entry name" value="ANKYRIN REPEAT CONTAINING"/>
    <property type="match status" value="1"/>
</dbReference>
<feature type="compositionally biased region" description="Basic and acidic residues" evidence="5">
    <location>
        <begin position="241"/>
        <end position="252"/>
    </location>
</feature>
<keyword evidence="2 3" id="KW-0040">ANK repeat</keyword>
<dbReference type="OrthoDB" id="194358at2759"/>
<dbReference type="PANTHER" id="PTHR24173:SF74">
    <property type="entry name" value="ANKYRIN REPEAT DOMAIN-CONTAINING PROTEIN 16"/>
    <property type="match status" value="1"/>
</dbReference>
<proteinExistence type="predicted"/>
<dbReference type="STRING" id="145388.A0A0D2KJR8"/>
<dbReference type="GeneID" id="25729180"/>
<dbReference type="RefSeq" id="XP_013895108.1">
    <property type="nucleotide sequence ID" value="XM_014039654.1"/>
</dbReference>
<dbReference type="Pfam" id="PF12796">
    <property type="entry name" value="Ank_2"/>
    <property type="match status" value="1"/>
</dbReference>
<dbReference type="SUPFAM" id="SSF48403">
    <property type="entry name" value="Ankyrin repeat"/>
    <property type="match status" value="1"/>
</dbReference>
<feature type="compositionally biased region" description="Low complexity" evidence="5">
    <location>
        <begin position="328"/>
        <end position="345"/>
    </location>
</feature>
<evidence type="ECO:0000256" key="2">
    <source>
        <dbReference type="ARBA" id="ARBA00023043"/>
    </source>
</evidence>
<protein>
    <submittedName>
        <fullName evidence="6">Uncharacterized protein</fullName>
    </submittedName>
</protein>